<dbReference type="RefSeq" id="WP_085232879.1">
    <property type="nucleotide sequence ID" value="NZ_JACKSP010000038.1"/>
</dbReference>
<sequence length="154" mass="17073">MLGTEDAGASVSFDDVVGARPEYAAALRDIEYAIWDQTLVSPTILELCRLRIAQLLGCRAALDYRTPRAPTDSLDETLVDSLTRWPTSSRFDRRLRACLGYAEQLLIDAQEVSDELCRAVIDEIGEGGFLVLTYACGLFETTQRARLVLGAARW</sequence>
<gene>
    <name evidence="1" type="ORF">MCNS_30180</name>
</gene>
<dbReference type="AlphaFoldDB" id="A0A1X1TCE9"/>
<accession>A0A1X1TCE9</accession>
<dbReference type="Gene3D" id="1.20.1290.10">
    <property type="entry name" value="AhpD-like"/>
    <property type="match status" value="1"/>
</dbReference>
<reference evidence="1 2" key="1">
    <citation type="journal article" date="2019" name="Emerg. Microbes Infect.">
        <title>Comprehensive subspecies identification of 175 nontuberculous mycobacteria species based on 7547 genomic profiles.</title>
        <authorList>
            <person name="Matsumoto Y."/>
            <person name="Kinjo T."/>
            <person name="Motooka D."/>
            <person name="Nabeya D."/>
            <person name="Jung N."/>
            <person name="Uechi K."/>
            <person name="Horii T."/>
            <person name="Iida T."/>
            <person name="Fujita J."/>
            <person name="Nakamura S."/>
        </authorList>
    </citation>
    <scope>NUCLEOTIDE SEQUENCE [LARGE SCALE GENOMIC DNA]</scope>
    <source>
        <strain evidence="1 2">JCM 14738</strain>
    </source>
</reference>
<evidence type="ECO:0000313" key="2">
    <source>
        <dbReference type="Proteomes" id="UP000467385"/>
    </source>
</evidence>
<name>A0A1X1TCE9_9MYCO</name>
<proteinExistence type="predicted"/>
<keyword evidence="2" id="KW-1185">Reference proteome</keyword>
<dbReference type="Proteomes" id="UP000467385">
    <property type="component" value="Chromosome"/>
</dbReference>
<protein>
    <submittedName>
        <fullName evidence="1">Carboxymuconolactone decarboxylase</fullName>
    </submittedName>
</protein>
<organism evidence="1 2">
    <name type="scientific">Mycobacterium conspicuum</name>
    <dbReference type="NCBI Taxonomy" id="44010"/>
    <lineage>
        <taxon>Bacteria</taxon>
        <taxon>Bacillati</taxon>
        <taxon>Actinomycetota</taxon>
        <taxon>Actinomycetes</taxon>
        <taxon>Mycobacteriales</taxon>
        <taxon>Mycobacteriaceae</taxon>
        <taxon>Mycobacterium</taxon>
    </lineage>
</organism>
<dbReference type="STRING" id="44010.AWC00_12080"/>
<dbReference type="EMBL" id="AP022613">
    <property type="protein sequence ID" value="BBZ39955.1"/>
    <property type="molecule type" value="Genomic_DNA"/>
</dbReference>
<evidence type="ECO:0000313" key="1">
    <source>
        <dbReference type="EMBL" id="BBZ39955.1"/>
    </source>
</evidence>
<dbReference type="SUPFAM" id="SSF69118">
    <property type="entry name" value="AhpD-like"/>
    <property type="match status" value="1"/>
</dbReference>
<dbReference type="InterPro" id="IPR029032">
    <property type="entry name" value="AhpD-like"/>
</dbReference>